<keyword evidence="8" id="KW-1185">Reference proteome</keyword>
<dbReference type="InterPro" id="IPR029063">
    <property type="entry name" value="SAM-dependent_MTases_sf"/>
</dbReference>
<dbReference type="AlphaFoldDB" id="A0A4R7FPZ5"/>
<dbReference type="EMBL" id="SOAM01000001">
    <property type="protein sequence ID" value="TDS79835.1"/>
    <property type="molecule type" value="Genomic_DNA"/>
</dbReference>
<dbReference type="Proteomes" id="UP000295344">
    <property type="component" value="Unassembled WGS sequence"/>
</dbReference>
<feature type="binding site" evidence="6">
    <location>
        <position position="147"/>
    </location>
    <ligand>
        <name>S-adenosyl-L-methionine</name>
        <dbReference type="ChEBI" id="CHEBI:59789"/>
    </ligand>
</feature>
<comment type="subcellular location">
    <subcellularLocation>
        <location evidence="6">Cytoplasm</location>
    </subcellularLocation>
</comment>
<keyword evidence="1 6" id="KW-0963">Cytoplasm</keyword>
<dbReference type="SUPFAM" id="SSF53335">
    <property type="entry name" value="S-adenosyl-L-methionine-dependent methyltransferases"/>
    <property type="match status" value="1"/>
</dbReference>
<comment type="similarity">
    <text evidence="6">Belongs to the methyltransferase superfamily. RNA methyltransferase RsmG family.</text>
</comment>
<organism evidence="7 8">
    <name type="scientific">Amnibacterium kyonggiense</name>
    <dbReference type="NCBI Taxonomy" id="595671"/>
    <lineage>
        <taxon>Bacteria</taxon>
        <taxon>Bacillati</taxon>
        <taxon>Actinomycetota</taxon>
        <taxon>Actinomycetes</taxon>
        <taxon>Micrococcales</taxon>
        <taxon>Microbacteriaceae</taxon>
        <taxon>Amnibacterium</taxon>
    </lineage>
</organism>
<dbReference type="Gene3D" id="3.40.50.150">
    <property type="entry name" value="Vaccinia Virus protein VP39"/>
    <property type="match status" value="1"/>
</dbReference>
<dbReference type="RefSeq" id="WP_246017895.1">
    <property type="nucleotide sequence ID" value="NZ_BAAARP010000001.1"/>
</dbReference>
<dbReference type="EC" id="2.1.1.-" evidence="6"/>
<evidence type="ECO:0000256" key="6">
    <source>
        <dbReference type="HAMAP-Rule" id="MF_00074"/>
    </source>
</evidence>
<name>A0A4R7FPZ5_9MICO</name>
<comment type="function">
    <text evidence="6">Specifically methylates the N7 position of a guanine in 16S rRNA.</text>
</comment>
<dbReference type="GO" id="GO:0070043">
    <property type="term" value="F:rRNA (guanine-N7-)-methyltransferase activity"/>
    <property type="evidence" value="ECO:0007669"/>
    <property type="project" value="UniProtKB-UniRule"/>
</dbReference>
<dbReference type="HAMAP" id="MF_00074">
    <property type="entry name" value="16SrRNA_methyltr_G"/>
    <property type="match status" value="1"/>
</dbReference>
<evidence type="ECO:0000313" key="8">
    <source>
        <dbReference type="Proteomes" id="UP000295344"/>
    </source>
</evidence>
<evidence type="ECO:0000256" key="2">
    <source>
        <dbReference type="ARBA" id="ARBA00022552"/>
    </source>
</evidence>
<dbReference type="PANTHER" id="PTHR31760:SF0">
    <property type="entry name" value="S-ADENOSYL-L-METHIONINE-DEPENDENT METHYLTRANSFERASES SUPERFAMILY PROTEIN"/>
    <property type="match status" value="1"/>
</dbReference>
<feature type="binding site" evidence="6">
    <location>
        <position position="82"/>
    </location>
    <ligand>
        <name>S-adenosyl-L-methionine</name>
        <dbReference type="ChEBI" id="CHEBI:59789"/>
    </ligand>
</feature>
<dbReference type="NCBIfam" id="TIGR00138">
    <property type="entry name" value="rsmG_gidB"/>
    <property type="match status" value="1"/>
</dbReference>
<protein>
    <recommendedName>
        <fullName evidence="6">Ribosomal RNA small subunit methyltransferase G</fullName>
        <ecNumber evidence="6">2.1.1.-</ecNumber>
    </recommendedName>
    <alternativeName>
        <fullName evidence="6">16S rRNA 7-methylguanosine methyltransferase</fullName>
        <shortName evidence="6">16S rRNA m7G methyltransferase</shortName>
    </alternativeName>
</protein>
<comment type="caution">
    <text evidence="6">Lacks conserved residue(s) required for the propagation of feature annotation.</text>
</comment>
<evidence type="ECO:0000256" key="1">
    <source>
        <dbReference type="ARBA" id="ARBA00022490"/>
    </source>
</evidence>
<keyword evidence="2 6" id="KW-0698">rRNA processing</keyword>
<evidence type="ECO:0000256" key="5">
    <source>
        <dbReference type="ARBA" id="ARBA00022691"/>
    </source>
</evidence>
<keyword evidence="5 6" id="KW-0949">S-adenosyl-L-methionine</keyword>
<dbReference type="GO" id="GO:0005829">
    <property type="term" value="C:cytosol"/>
    <property type="evidence" value="ECO:0007669"/>
    <property type="project" value="TreeGrafter"/>
</dbReference>
<dbReference type="Pfam" id="PF02527">
    <property type="entry name" value="GidB"/>
    <property type="match status" value="1"/>
</dbReference>
<keyword evidence="3 6" id="KW-0489">Methyltransferase</keyword>
<feature type="binding site" evidence="6">
    <location>
        <begin position="133"/>
        <end position="134"/>
    </location>
    <ligand>
        <name>S-adenosyl-L-methionine</name>
        <dbReference type="ChEBI" id="CHEBI:59789"/>
    </ligand>
</feature>
<proteinExistence type="inferred from homology"/>
<evidence type="ECO:0000256" key="4">
    <source>
        <dbReference type="ARBA" id="ARBA00022679"/>
    </source>
</evidence>
<gene>
    <name evidence="6" type="primary">rsmG</name>
    <name evidence="7" type="ORF">CLV52_0380</name>
</gene>
<reference evidence="7 8" key="1">
    <citation type="submission" date="2019-03" db="EMBL/GenBank/DDBJ databases">
        <title>Genomic Encyclopedia of Archaeal and Bacterial Type Strains, Phase II (KMG-II): from individual species to whole genera.</title>
        <authorList>
            <person name="Goeker M."/>
        </authorList>
    </citation>
    <scope>NUCLEOTIDE SEQUENCE [LARGE SCALE GENOMIC DNA]</scope>
    <source>
        <strain evidence="7 8">DSM 24782</strain>
    </source>
</reference>
<dbReference type="InterPro" id="IPR003682">
    <property type="entry name" value="rRNA_ssu_MeTfrase_G"/>
</dbReference>
<keyword evidence="4 6" id="KW-0808">Transferase</keyword>
<evidence type="ECO:0000313" key="7">
    <source>
        <dbReference type="EMBL" id="TDS79835.1"/>
    </source>
</evidence>
<dbReference type="PANTHER" id="PTHR31760">
    <property type="entry name" value="S-ADENOSYL-L-METHIONINE-DEPENDENT METHYLTRANSFERASES SUPERFAMILY PROTEIN"/>
    <property type="match status" value="1"/>
</dbReference>
<feature type="binding site" evidence="6">
    <location>
        <position position="87"/>
    </location>
    <ligand>
        <name>S-adenosyl-L-methionine</name>
        <dbReference type="ChEBI" id="CHEBI:59789"/>
    </ligand>
</feature>
<accession>A0A4R7FPZ5</accession>
<dbReference type="CDD" id="cd02440">
    <property type="entry name" value="AdoMet_MTases"/>
    <property type="match status" value="1"/>
</dbReference>
<evidence type="ECO:0000256" key="3">
    <source>
        <dbReference type="ARBA" id="ARBA00022603"/>
    </source>
</evidence>
<comment type="caution">
    <text evidence="7">The sequence shown here is derived from an EMBL/GenBank/DDBJ whole genome shotgun (WGS) entry which is preliminary data.</text>
</comment>
<sequence length="218" mass="22760">MTLPDAADPAAPEVESEPAEAATVFGDRLSAVRRYAADLAEHGIVLGLIGPLEPPRLWSRHVLNSGLLAPFLPEGASVADVGSGAGLPGLVLAAARPDLAVTLIEPMERRVAWLEVERARLGLDNVVVERVRAEDAAPGRFDVVTARAVGALTGLLPITARLARPGGRLALLKGAAVEAELAKAENVVRRLRLADVHVEIAGLGMASLETRVLLATVP</sequence>